<dbReference type="AlphaFoldDB" id="A0A8T1VEK3"/>
<dbReference type="PANTHER" id="PTHR16631:SF17">
    <property type="entry name" value="GLUCAN ENDO-1,3-BETA-GLUCOSIDASE BTGC"/>
    <property type="match status" value="1"/>
</dbReference>
<comment type="subcellular location">
    <subcellularLocation>
        <location evidence="2">Cell membrane</location>
    </subcellularLocation>
    <subcellularLocation>
        <location evidence="3">Secreted</location>
    </subcellularLocation>
</comment>
<feature type="chain" id="PRO_5035849606" description="glucan endo-1,3-beta-D-glucosidase" evidence="17">
    <location>
        <begin position="25"/>
        <end position="373"/>
    </location>
</feature>
<keyword evidence="19" id="KW-1185">Reference proteome</keyword>
<evidence type="ECO:0000256" key="15">
    <source>
        <dbReference type="RuleBase" id="RU004335"/>
    </source>
</evidence>
<evidence type="ECO:0000256" key="5">
    <source>
        <dbReference type="ARBA" id="ARBA00012780"/>
    </source>
</evidence>
<evidence type="ECO:0000256" key="1">
    <source>
        <dbReference type="ARBA" id="ARBA00000382"/>
    </source>
</evidence>
<keyword evidence="14" id="KW-0624">Polysaccharide degradation</keyword>
<evidence type="ECO:0000256" key="7">
    <source>
        <dbReference type="ARBA" id="ARBA00022525"/>
    </source>
</evidence>
<feature type="compositionally biased region" description="Low complexity" evidence="16">
    <location>
        <begin position="326"/>
        <end position="340"/>
    </location>
</feature>
<comment type="catalytic activity">
    <reaction evidence="1">
        <text>Hydrolysis of (1-&gt;3)-beta-D-glucosidic linkages in (1-&gt;3)-beta-D-glucans.</text>
        <dbReference type="EC" id="3.2.1.39"/>
    </reaction>
</comment>
<evidence type="ECO:0000256" key="14">
    <source>
        <dbReference type="ARBA" id="ARBA00023326"/>
    </source>
</evidence>
<evidence type="ECO:0000256" key="3">
    <source>
        <dbReference type="ARBA" id="ARBA00004613"/>
    </source>
</evidence>
<reference evidence="18" key="1">
    <citation type="submission" date="2021-02" db="EMBL/GenBank/DDBJ databases">
        <authorList>
            <person name="Palmer J.M."/>
        </authorList>
    </citation>
    <scope>NUCLEOTIDE SEQUENCE</scope>
    <source>
        <strain evidence="18">SCRP734</strain>
    </source>
</reference>
<dbReference type="InterPro" id="IPR000490">
    <property type="entry name" value="Glyco_hydro_17"/>
</dbReference>
<dbReference type="GO" id="GO:0005576">
    <property type="term" value="C:extracellular region"/>
    <property type="evidence" value="ECO:0007669"/>
    <property type="project" value="UniProtKB-SubCell"/>
</dbReference>
<comment type="similarity">
    <text evidence="4 15">Belongs to the glycosyl hydrolase 17 family.</text>
</comment>
<evidence type="ECO:0000256" key="12">
    <source>
        <dbReference type="ARBA" id="ARBA00023277"/>
    </source>
</evidence>
<protein>
    <recommendedName>
        <fullName evidence="5">glucan endo-1,3-beta-D-glucosidase</fullName>
        <ecNumber evidence="5">3.2.1.39</ecNumber>
    </recommendedName>
</protein>
<dbReference type="EC" id="3.2.1.39" evidence="5"/>
<organism evidence="18 19">
    <name type="scientific">Phytophthora pseudosyringae</name>
    <dbReference type="NCBI Taxonomy" id="221518"/>
    <lineage>
        <taxon>Eukaryota</taxon>
        <taxon>Sar</taxon>
        <taxon>Stramenopiles</taxon>
        <taxon>Oomycota</taxon>
        <taxon>Peronosporomycetes</taxon>
        <taxon>Peronosporales</taxon>
        <taxon>Peronosporaceae</taxon>
        <taxon>Phytophthora</taxon>
    </lineage>
</organism>
<sequence length="373" mass="39795">MLPFKLLGAIAAFTSALSVKGTAAQNFCIHGINYNPRMGPDWAPANQRCKSAASIQADMETLAKVTGSVRLFGLGDCDQSSTVVPAAINAGLSVSLGLWVSGDDAVFESEFSKLQTLIQQHATLFSGGSIVDIHVGSEAIYRKDVTAAQNIADLQRVKALLSAYNLGAVPVTIAEIGDVYLAHPELTDAVDFVQANGFPFWERIAVENAVAYFESRMAPLYQQAMARDKKVVIGETGWASDGSSPKASEASLSNAARYFSDFYHMAKQQGLEFYYFEGFDEQWKAETSNDTVEGYFGLFHEDRTLKTEIANLALGGGCVAGTNEEASASGISTGSSGSASDAYTPGRINSGSTESTGTTTTTTRPEGCRMRRS</sequence>
<dbReference type="Proteomes" id="UP000694044">
    <property type="component" value="Unassembled WGS sequence"/>
</dbReference>
<evidence type="ECO:0000256" key="10">
    <source>
        <dbReference type="ARBA" id="ARBA00023136"/>
    </source>
</evidence>
<evidence type="ECO:0000256" key="6">
    <source>
        <dbReference type="ARBA" id="ARBA00022475"/>
    </source>
</evidence>
<keyword evidence="9 18" id="KW-0378">Hydrolase</keyword>
<evidence type="ECO:0000256" key="9">
    <source>
        <dbReference type="ARBA" id="ARBA00022801"/>
    </source>
</evidence>
<feature type="signal peptide" evidence="17">
    <location>
        <begin position="1"/>
        <end position="24"/>
    </location>
</feature>
<feature type="compositionally biased region" description="Low complexity" evidence="16">
    <location>
        <begin position="350"/>
        <end position="363"/>
    </location>
</feature>
<evidence type="ECO:0000256" key="2">
    <source>
        <dbReference type="ARBA" id="ARBA00004236"/>
    </source>
</evidence>
<evidence type="ECO:0000313" key="19">
    <source>
        <dbReference type="Proteomes" id="UP000694044"/>
    </source>
</evidence>
<proteinExistence type="inferred from homology"/>
<dbReference type="GO" id="GO:0042973">
    <property type="term" value="F:glucan endo-1,3-beta-D-glucosidase activity"/>
    <property type="evidence" value="ECO:0007669"/>
    <property type="project" value="UniProtKB-EC"/>
</dbReference>
<dbReference type="GO" id="GO:0005886">
    <property type="term" value="C:plasma membrane"/>
    <property type="evidence" value="ECO:0007669"/>
    <property type="project" value="UniProtKB-SubCell"/>
</dbReference>
<gene>
    <name evidence="18" type="primary">BGL2_7</name>
    <name evidence="18" type="ORF">PHYPSEUDO_008282</name>
</gene>
<dbReference type="GO" id="GO:0000272">
    <property type="term" value="P:polysaccharide catabolic process"/>
    <property type="evidence" value="ECO:0007669"/>
    <property type="project" value="UniProtKB-KW"/>
</dbReference>
<evidence type="ECO:0000313" key="18">
    <source>
        <dbReference type="EMBL" id="KAG7379682.1"/>
    </source>
</evidence>
<evidence type="ECO:0000256" key="13">
    <source>
        <dbReference type="ARBA" id="ARBA00023316"/>
    </source>
</evidence>
<dbReference type="Pfam" id="PF00332">
    <property type="entry name" value="Glyco_hydro_17"/>
    <property type="match status" value="1"/>
</dbReference>
<accession>A0A8T1VEK3</accession>
<keyword evidence="13" id="KW-0961">Cell wall biogenesis/degradation</keyword>
<keyword evidence="12" id="KW-0119">Carbohydrate metabolism</keyword>
<dbReference type="GO" id="GO:0071555">
    <property type="term" value="P:cell wall organization"/>
    <property type="evidence" value="ECO:0007669"/>
    <property type="project" value="UniProtKB-KW"/>
</dbReference>
<comment type="caution">
    <text evidence="18">The sequence shown here is derived from an EMBL/GenBank/DDBJ whole genome shotgun (WGS) entry which is preliminary data.</text>
</comment>
<keyword evidence="8 17" id="KW-0732">Signal</keyword>
<keyword evidence="11" id="KW-0325">Glycoprotein</keyword>
<dbReference type="EMBL" id="JAGDFM010000335">
    <property type="protein sequence ID" value="KAG7379682.1"/>
    <property type="molecule type" value="Genomic_DNA"/>
</dbReference>
<evidence type="ECO:0000256" key="8">
    <source>
        <dbReference type="ARBA" id="ARBA00022729"/>
    </source>
</evidence>
<evidence type="ECO:0000256" key="16">
    <source>
        <dbReference type="SAM" id="MobiDB-lite"/>
    </source>
</evidence>
<dbReference type="OrthoDB" id="77201at2759"/>
<keyword evidence="7" id="KW-0964">Secreted</keyword>
<name>A0A8T1VEK3_9STRA</name>
<keyword evidence="10" id="KW-0472">Membrane</keyword>
<evidence type="ECO:0000256" key="17">
    <source>
        <dbReference type="SAM" id="SignalP"/>
    </source>
</evidence>
<evidence type="ECO:0000256" key="11">
    <source>
        <dbReference type="ARBA" id="ARBA00023180"/>
    </source>
</evidence>
<evidence type="ECO:0000256" key="4">
    <source>
        <dbReference type="ARBA" id="ARBA00008773"/>
    </source>
</evidence>
<dbReference type="InterPro" id="IPR050732">
    <property type="entry name" value="Beta-glucan_modifiers"/>
</dbReference>
<keyword evidence="6" id="KW-1003">Cell membrane</keyword>
<feature type="region of interest" description="Disordered" evidence="16">
    <location>
        <begin position="325"/>
        <end position="373"/>
    </location>
</feature>
<dbReference type="PANTHER" id="PTHR16631">
    <property type="entry name" value="GLUCAN 1,3-BETA-GLUCOSIDASE"/>
    <property type="match status" value="1"/>
</dbReference>